<keyword evidence="3" id="KW-1185">Reference proteome</keyword>
<feature type="chain" id="PRO_5045868680" description="Lipoprotein" evidence="1">
    <location>
        <begin position="21"/>
        <end position="162"/>
    </location>
</feature>
<gene>
    <name evidence="2" type="ORF">GCM10007875_25310</name>
</gene>
<comment type="caution">
    <text evidence="2">The sequence shown here is derived from an EMBL/GenBank/DDBJ whole genome shotgun (WGS) entry which is preliminary data.</text>
</comment>
<evidence type="ECO:0000313" key="3">
    <source>
        <dbReference type="Proteomes" id="UP001156664"/>
    </source>
</evidence>
<sequence length="162" mass="17376">MTYVRQLAVLLLFVCVGCSAAQLDPQRVKNDLQHQPAEAVIKDLKRQNKYQQVLKRIAEGQAEWVALAPALYMGTDAGDSDDLEIALATALPKNAVAVLSALKAGGANGASSLGIDHVCGVPFIEPTDAFVKAYLLKSTKAVKAVKDEKLLPVARQCLSYLK</sequence>
<feature type="signal peptide" evidence="1">
    <location>
        <begin position="1"/>
        <end position="20"/>
    </location>
</feature>
<organism evidence="2 3">
    <name type="scientific">Limnobacter litoralis</name>
    <dbReference type="NCBI Taxonomy" id="481366"/>
    <lineage>
        <taxon>Bacteria</taxon>
        <taxon>Pseudomonadati</taxon>
        <taxon>Pseudomonadota</taxon>
        <taxon>Betaproteobacteria</taxon>
        <taxon>Burkholderiales</taxon>
        <taxon>Burkholderiaceae</taxon>
        <taxon>Limnobacter</taxon>
    </lineage>
</organism>
<proteinExistence type="predicted"/>
<name>A0ABQ5YS18_9BURK</name>
<keyword evidence="1" id="KW-0732">Signal</keyword>
<dbReference type="Proteomes" id="UP001156664">
    <property type="component" value="Unassembled WGS sequence"/>
</dbReference>
<evidence type="ECO:0008006" key="4">
    <source>
        <dbReference type="Google" id="ProtNLM"/>
    </source>
</evidence>
<protein>
    <recommendedName>
        <fullName evidence="4">Lipoprotein</fullName>
    </recommendedName>
</protein>
<accession>A0ABQ5YS18</accession>
<dbReference type="RefSeq" id="WP_284282241.1">
    <property type="nucleotide sequence ID" value="NZ_BSOJ01000031.1"/>
</dbReference>
<reference evidence="3" key="1">
    <citation type="journal article" date="2019" name="Int. J. Syst. Evol. Microbiol.">
        <title>The Global Catalogue of Microorganisms (GCM) 10K type strain sequencing project: providing services to taxonomists for standard genome sequencing and annotation.</title>
        <authorList>
            <consortium name="The Broad Institute Genomics Platform"/>
            <consortium name="The Broad Institute Genome Sequencing Center for Infectious Disease"/>
            <person name="Wu L."/>
            <person name="Ma J."/>
        </authorList>
    </citation>
    <scope>NUCLEOTIDE SEQUENCE [LARGE SCALE GENOMIC DNA]</scope>
    <source>
        <strain evidence="3">NBRC 105857</strain>
    </source>
</reference>
<dbReference type="EMBL" id="BSOJ01000031">
    <property type="protein sequence ID" value="GLR27440.1"/>
    <property type="molecule type" value="Genomic_DNA"/>
</dbReference>
<evidence type="ECO:0000313" key="2">
    <source>
        <dbReference type="EMBL" id="GLR27440.1"/>
    </source>
</evidence>
<evidence type="ECO:0000256" key="1">
    <source>
        <dbReference type="SAM" id="SignalP"/>
    </source>
</evidence>